<reference evidence="1 3" key="1">
    <citation type="journal article" date="2015" name="Genome Announc.">
        <title>Complete Genome Sequence of Corynebacterium kutscheri DSM 20755, a Corynebacterial Type Strain with Remarkably Low G+C Content of Chromosomal DNA.</title>
        <authorList>
            <person name="Ruckert C."/>
            <person name="Albersmeier A."/>
            <person name="Winkler A."/>
            <person name="Tauch A."/>
        </authorList>
    </citation>
    <scope>NUCLEOTIDE SEQUENCE [LARGE SCALE GENOMIC DNA]</scope>
    <source>
        <strain evidence="1 3">DSM 20755</strain>
    </source>
</reference>
<dbReference type="EMBL" id="LR134377">
    <property type="protein sequence ID" value="VEH08822.1"/>
    <property type="molecule type" value="Genomic_DNA"/>
</dbReference>
<dbReference type="AlphaFoldDB" id="A0A0F6R2B6"/>
<protein>
    <submittedName>
        <fullName evidence="2">Secreted protein</fullName>
    </submittedName>
</protein>
<evidence type="ECO:0000313" key="3">
    <source>
        <dbReference type="Proteomes" id="UP000033457"/>
    </source>
</evidence>
<dbReference type="HOGENOM" id="CLU_090941_1_0_11"/>
<evidence type="ECO:0000313" key="2">
    <source>
        <dbReference type="EMBL" id="VEH08822.1"/>
    </source>
</evidence>
<sequence>MRSFDGVDRARIVIALMCTLGLLVAVVLARNSDIRSQPMSINGDTLGRDTSETQAEYLQRASKSLVEAEEKAFALVIFNHAITPSVAGRILETISLERVDAALPVATTAIALPEPTVGTSRADVLATQLAMVNAPEFIEAVIVYDTGDNLRELAVVPGVESIEVLPSNAVWGAFGIRQVIRDEIHSLNN</sequence>
<dbReference type="RefSeq" id="WP_046439881.1">
    <property type="nucleotide sequence ID" value="NZ_CP011312.1"/>
</dbReference>
<name>A0A0F6R2B6_9CORY</name>
<gene>
    <name evidence="2" type="ORF">NCTC949_01945</name>
    <name evidence="1" type="ORF">UL82_06890</name>
</gene>
<keyword evidence="3" id="KW-1185">Reference proteome</keyword>
<organism evidence="1 3">
    <name type="scientific">Corynebacterium kutscheri</name>
    <dbReference type="NCBI Taxonomy" id="35755"/>
    <lineage>
        <taxon>Bacteria</taxon>
        <taxon>Bacillati</taxon>
        <taxon>Actinomycetota</taxon>
        <taxon>Actinomycetes</taxon>
        <taxon>Mycobacteriales</taxon>
        <taxon>Corynebacteriaceae</taxon>
        <taxon>Corynebacterium</taxon>
    </lineage>
</organism>
<dbReference type="OrthoDB" id="4424197at2"/>
<evidence type="ECO:0000313" key="1">
    <source>
        <dbReference type="EMBL" id="AKE41543.1"/>
    </source>
</evidence>
<proteinExistence type="predicted"/>
<dbReference type="STRING" id="35755.UL82_06890"/>
<accession>A0A0F6R2B6</accession>
<evidence type="ECO:0000313" key="4">
    <source>
        <dbReference type="Proteomes" id="UP000271380"/>
    </source>
</evidence>
<dbReference type="Proteomes" id="UP000033457">
    <property type="component" value="Chromosome"/>
</dbReference>
<dbReference type="Proteomes" id="UP000271380">
    <property type="component" value="Chromosome"/>
</dbReference>
<reference evidence="2 4" key="2">
    <citation type="submission" date="2018-12" db="EMBL/GenBank/DDBJ databases">
        <authorList>
            <consortium name="Pathogen Informatics"/>
        </authorList>
    </citation>
    <scope>NUCLEOTIDE SEQUENCE [LARGE SCALE GENOMIC DNA]</scope>
    <source>
        <strain evidence="2 4">NCTC949</strain>
    </source>
</reference>
<dbReference type="KEGG" id="cku:UL82_06890"/>
<dbReference type="EMBL" id="CP011312">
    <property type="protein sequence ID" value="AKE41543.1"/>
    <property type="molecule type" value="Genomic_DNA"/>
</dbReference>